<comment type="caution">
    <text evidence="2">The sequence shown here is derived from an EMBL/GenBank/DDBJ whole genome shotgun (WGS) entry which is preliminary data.</text>
</comment>
<protein>
    <submittedName>
        <fullName evidence="2">Uncharacterized protein</fullName>
    </submittedName>
</protein>
<feature type="region of interest" description="Disordered" evidence="1">
    <location>
        <begin position="1"/>
        <end position="20"/>
    </location>
</feature>
<dbReference type="AlphaFoldDB" id="A0A370MYE8"/>
<dbReference type="Proteomes" id="UP000255165">
    <property type="component" value="Unassembled WGS sequence"/>
</dbReference>
<evidence type="ECO:0000313" key="2">
    <source>
        <dbReference type="EMBL" id="RDJ98352.1"/>
    </source>
</evidence>
<gene>
    <name evidence="2" type="ORF">DN412_41150</name>
</gene>
<dbReference type="RefSeq" id="WP_115216768.1">
    <property type="nucleotide sequence ID" value="NZ_QKWJ01000149.1"/>
</dbReference>
<sequence>MRNKRSDRGPALSIASQNPAREEQLDALLSGTPSRLSTARCYTGFKRPRQDMPARLVSAEQSPSGNRMPRFSADHERLVRDVLNRAYADAQILTMRHAYRMYCRELSASELPDARSMSYTAFHCCVRTWIRSQTVKDGAGAPSEPVTVNVRK</sequence>
<evidence type="ECO:0000256" key="1">
    <source>
        <dbReference type="SAM" id="MobiDB-lite"/>
    </source>
</evidence>
<reference evidence="3" key="1">
    <citation type="submission" date="2018-06" db="EMBL/GenBank/DDBJ databases">
        <authorList>
            <person name="Feng T."/>
            <person name="Jeon C.O."/>
        </authorList>
    </citation>
    <scope>NUCLEOTIDE SEQUENCE [LARGE SCALE GENOMIC DNA]</scope>
    <source>
        <strain evidence="3">S23</strain>
    </source>
</reference>
<feature type="region of interest" description="Disordered" evidence="1">
    <location>
        <begin position="52"/>
        <end position="72"/>
    </location>
</feature>
<keyword evidence="3" id="KW-1185">Reference proteome</keyword>
<accession>A0A370MYE8</accession>
<proteinExistence type="predicted"/>
<name>A0A370MYE8_9BURK</name>
<dbReference type="EMBL" id="QKWJ01000149">
    <property type="protein sequence ID" value="RDJ98352.1"/>
    <property type="molecule type" value="Genomic_DNA"/>
</dbReference>
<organism evidence="2 3">
    <name type="scientific">Cupriavidus lacunae</name>
    <dbReference type="NCBI Taxonomy" id="2666307"/>
    <lineage>
        <taxon>Bacteria</taxon>
        <taxon>Pseudomonadati</taxon>
        <taxon>Pseudomonadota</taxon>
        <taxon>Betaproteobacteria</taxon>
        <taxon>Burkholderiales</taxon>
        <taxon>Burkholderiaceae</taxon>
        <taxon>Cupriavidus</taxon>
    </lineage>
</organism>
<evidence type="ECO:0000313" key="3">
    <source>
        <dbReference type="Proteomes" id="UP000255165"/>
    </source>
</evidence>